<evidence type="ECO:0000313" key="2">
    <source>
        <dbReference type="Proteomes" id="UP000492821"/>
    </source>
</evidence>
<reference evidence="2" key="1">
    <citation type="journal article" date="2013" name="Genetics">
        <title>The draft genome and transcriptome of Panagrellus redivivus are shaped by the harsh demands of a free-living lifestyle.</title>
        <authorList>
            <person name="Srinivasan J."/>
            <person name="Dillman A.R."/>
            <person name="Macchietto M.G."/>
            <person name="Heikkinen L."/>
            <person name="Lakso M."/>
            <person name="Fracchia K.M."/>
            <person name="Antoshechkin I."/>
            <person name="Mortazavi A."/>
            <person name="Wong G."/>
            <person name="Sternberg P.W."/>
        </authorList>
    </citation>
    <scope>NUCLEOTIDE SEQUENCE [LARGE SCALE GENOMIC DNA]</scope>
    <source>
        <strain evidence="2">MT8872</strain>
    </source>
</reference>
<accession>A0A7E4ZU76</accession>
<sequence>MTSKFPFRHSIMSLSLILPLIFIATVNSEPEVSEIDNTAVLELPLSKIISTRRTRYVIDDIQTTVDTKIDDERK</sequence>
<organism evidence="2 3">
    <name type="scientific">Panagrellus redivivus</name>
    <name type="common">Microworm</name>
    <dbReference type="NCBI Taxonomy" id="6233"/>
    <lineage>
        <taxon>Eukaryota</taxon>
        <taxon>Metazoa</taxon>
        <taxon>Ecdysozoa</taxon>
        <taxon>Nematoda</taxon>
        <taxon>Chromadorea</taxon>
        <taxon>Rhabditida</taxon>
        <taxon>Tylenchina</taxon>
        <taxon>Panagrolaimomorpha</taxon>
        <taxon>Panagrolaimoidea</taxon>
        <taxon>Panagrolaimidae</taxon>
        <taxon>Panagrellus</taxon>
    </lineage>
</organism>
<feature type="signal peptide" evidence="1">
    <location>
        <begin position="1"/>
        <end position="28"/>
    </location>
</feature>
<proteinExistence type="predicted"/>
<evidence type="ECO:0000313" key="3">
    <source>
        <dbReference type="WBParaSite" id="Pan_g17545.t1"/>
    </source>
</evidence>
<feature type="chain" id="PRO_5028947196" evidence="1">
    <location>
        <begin position="29"/>
        <end position="74"/>
    </location>
</feature>
<evidence type="ECO:0000256" key="1">
    <source>
        <dbReference type="SAM" id="SignalP"/>
    </source>
</evidence>
<protein>
    <submittedName>
        <fullName evidence="3">Secreted RxLR effector peptide protein</fullName>
    </submittedName>
</protein>
<dbReference type="AlphaFoldDB" id="A0A7E4ZU76"/>
<keyword evidence="2" id="KW-1185">Reference proteome</keyword>
<dbReference type="WBParaSite" id="Pan_g17545.t1">
    <property type="protein sequence ID" value="Pan_g17545.t1"/>
    <property type="gene ID" value="Pan_g17545"/>
</dbReference>
<name>A0A7E4ZU76_PANRE</name>
<dbReference type="Proteomes" id="UP000492821">
    <property type="component" value="Unassembled WGS sequence"/>
</dbReference>
<reference evidence="3" key="2">
    <citation type="submission" date="2020-10" db="UniProtKB">
        <authorList>
            <consortium name="WormBaseParasite"/>
        </authorList>
    </citation>
    <scope>IDENTIFICATION</scope>
</reference>
<keyword evidence="1" id="KW-0732">Signal</keyword>